<organism evidence="1 2">
    <name type="scientific">Parapedobacter composti</name>
    <dbReference type="NCBI Taxonomy" id="623281"/>
    <lineage>
        <taxon>Bacteria</taxon>
        <taxon>Pseudomonadati</taxon>
        <taxon>Bacteroidota</taxon>
        <taxon>Sphingobacteriia</taxon>
        <taxon>Sphingobacteriales</taxon>
        <taxon>Sphingobacteriaceae</taxon>
        <taxon>Parapedobacter</taxon>
    </lineage>
</organism>
<evidence type="ECO:0000313" key="1">
    <source>
        <dbReference type="EMBL" id="SFB93046.1"/>
    </source>
</evidence>
<evidence type="ECO:0000313" key="2">
    <source>
        <dbReference type="Proteomes" id="UP000199577"/>
    </source>
</evidence>
<protein>
    <submittedName>
        <fullName evidence="1">Uncharacterized protein</fullName>
    </submittedName>
</protein>
<keyword evidence="2" id="KW-1185">Reference proteome</keyword>
<dbReference type="EMBL" id="FOLL01000002">
    <property type="protein sequence ID" value="SFB93046.1"/>
    <property type="molecule type" value="Genomic_DNA"/>
</dbReference>
<gene>
    <name evidence="1" type="ORF">SAMN05421747_102175</name>
</gene>
<sequence>MKLTYRKLRKVFVILVAAWLAMETSTDKAMSRSGKLLNMR</sequence>
<dbReference type="Proteomes" id="UP000199577">
    <property type="component" value="Unassembled WGS sequence"/>
</dbReference>
<dbReference type="STRING" id="623281.SAMN05421747_102175"/>
<proteinExistence type="predicted"/>
<dbReference type="AlphaFoldDB" id="A0A1I1F258"/>
<accession>A0A1I1F258</accession>
<name>A0A1I1F258_9SPHI</name>
<reference evidence="1 2" key="1">
    <citation type="submission" date="2016-10" db="EMBL/GenBank/DDBJ databases">
        <authorList>
            <person name="de Groot N.N."/>
        </authorList>
    </citation>
    <scope>NUCLEOTIDE SEQUENCE [LARGE SCALE GENOMIC DNA]</scope>
    <source>
        <strain evidence="1 2">DSM 22900</strain>
    </source>
</reference>